<protein>
    <recommendedName>
        <fullName evidence="6">Ribosomal protein L15</fullName>
    </recommendedName>
</protein>
<dbReference type="GO" id="GO:0003735">
    <property type="term" value="F:structural constituent of ribosome"/>
    <property type="evidence" value="ECO:0007669"/>
    <property type="project" value="InterPro"/>
</dbReference>
<dbReference type="EMBL" id="JAATJV010382665">
    <property type="protein sequence ID" value="MBZ3882626.1"/>
    <property type="molecule type" value="Genomic_DNA"/>
</dbReference>
<evidence type="ECO:0000256" key="6">
    <source>
        <dbReference type="RuleBase" id="RU000663"/>
    </source>
</evidence>
<name>A0AA41N2R8_SCICA</name>
<dbReference type="SUPFAM" id="SSF54189">
    <property type="entry name" value="Ribosomal proteins S24e, L23 and L15e"/>
    <property type="match status" value="1"/>
</dbReference>
<comment type="subunit">
    <text evidence="5">Component of the large ribosomal subunit. Interacts with IFIT1 (via TPR repeats 1-4).</text>
</comment>
<proteinExistence type="inferred from homology"/>
<dbReference type="AlphaFoldDB" id="A0AA41N2R8"/>
<dbReference type="InterPro" id="IPR012678">
    <property type="entry name" value="Ribosomal_uL23/eL15/eS24_sf"/>
</dbReference>
<evidence type="ECO:0000256" key="5">
    <source>
        <dbReference type="ARBA" id="ARBA00046623"/>
    </source>
</evidence>
<dbReference type="GO" id="GO:0002181">
    <property type="term" value="P:cytoplasmic translation"/>
    <property type="evidence" value="ECO:0007669"/>
    <property type="project" value="TreeGrafter"/>
</dbReference>
<gene>
    <name evidence="7" type="ORF">SUZIE_168875</name>
</gene>
<reference evidence="7" key="1">
    <citation type="submission" date="2020-03" db="EMBL/GenBank/DDBJ databases">
        <title>Studies in the Genomics of Life Span.</title>
        <authorList>
            <person name="Glass D."/>
        </authorList>
    </citation>
    <scope>NUCLEOTIDE SEQUENCE</scope>
    <source>
        <strain evidence="7">SUZIE</strain>
        <tissue evidence="7">Muscle</tissue>
    </source>
</reference>
<dbReference type="Gene3D" id="3.40.1120.10">
    <property type="entry name" value="Ribosomal protein l15e"/>
    <property type="match status" value="1"/>
</dbReference>
<dbReference type="Pfam" id="PF00827">
    <property type="entry name" value="Ribosomal_L15e"/>
    <property type="match status" value="1"/>
</dbReference>
<dbReference type="InterPro" id="IPR000439">
    <property type="entry name" value="Ribosomal_eL15"/>
</dbReference>
<dbReference type="PANTHER" id="PTHR11847">
    <property type="entry name" value="RIBOSOMAL PROTEIN L15"/>
    <property type="match status" value="1"/>
</dbReference>
<dbReference type="Proteomes" id="UP001166674">
    <property type="component" value="Unassembled WGS sequence"/>
</dbReference>
<evidence type="ECO:0000313" key="8">
    <source>
        <dbReference type="Proteomes" id="UP001166674"/>
    </source>
</evidence>
<accession>A0AA41N2R8</accession>
<evidence type="ECO:0000313" key="7">
    <source>
        <dbReference type="EMBL" id="MBZ3882626.1"/>
    </source>
</evidence>
<keyword evidence="8" id="KW-1185">Reference proteome</keyword>
<dbReference type="PANTHER" id="PTHR11847:SF4">
    <property type="entry name" value="LARGE RIBOSOMAL SUBUNIT PROTEIN EL15"/>
    <property type="match status" value="1"/>
</dbReference>
<dbReference type="GO" id="GO:0003723">
    <property type="term" value="F:RNA binding"/>
    <property type="evidence" value="ECO:0007669"/>
    <property type="project" value="TreeGrafter"/>
</dbReference>
<keyword evidence="3 6" id="KW-0687">Ribonucleoprotein</keyword>
<comment type="similarity">
    <text evidence="1 6">Belongs to the eukaryotic ribosomal protein eL15 family.</text>
</comment>
<evidence type="ECO:0000256" key="3">
    <source>
        <dbReference type="ARBA" id="ARBA00023274"/>
    </source>
</evidence>
<comment type="function">
    <text evidence="4">Component of the large ribosomal subunit. The ribosome is a large ribonucleoprotein complex responsible for the synthesis of proteins in the cell.</text>
</comment>
<evidence type="ECO:0000256" key="4">
    <source>
        <dbReference type="ARBA" id="ARBA00034092"/>
    </source>
</evidence>
<keyword evidence="2 6" id="KW-0689">Ribosomal protein</keyword>
<sequence length="91" mass="9912">MEEEVVECDALSSESPVLGVLPALHAPQGSPPNPVGQRGYKAKQGYVVYRICVHCSGRKRPVPKGVTYAKPVHHGVNQLKFARSLQSFAEE</sequence>
<dbReference type="SMART" id="SM01384">
    <property type="entry name" value="Ribosomal_L15e"/>
    <property type="match status" value="1"/>
</dbReference>
<evidence type="ECO:0000256" key="1">
    <source>
        <dbReference type="ARBA" id="ARBA00006857"/>
    </source>
</evidence>
<organism evidence="7 8">
    <name type="scientific">Sciurus carolinensis</name>
    <name type="common">Eastern gray squirrel</name>
    <dbReference type="NCBI Taxonomy" id="30640"/>
    <lineage>
        <taxon>Eukaryota</taxon>
        <taxon>Metazoa</taxon>
        <taxon>Chordata</taxon>
        <taxon>Craniata</taxon>
        <taxon>Vertebrata</taxon>
        <taxon>Euteleostomi</taxon>
        <taxon>Mammalia</taxon>
        <taxon>Eutheria</taxon>
        <taxon>Euarchontoglires</taxon>
        <taxon>Glires</taxon>
        <taxon>Rodentia</taxon>
        <taxon>Sciuromorpha</taxon>
        <taxon>Sciuridae</taxon>
        <taxon>Sciurinae</taxon>
        <taxon>Sciurini</taxon>
        <taxon>Sciurus</taxon>
    </lineage>
</organism>
<evidence type="ECO:0000256" key="2">
    <source>
        <dbReference type="ARBA" id="ARBA00022980"/>
    </source>
</evidence>
<comment type="caution">
    <text evidence="7">The sequence shown here is derived from an EMBL/GenBank/DDBJ whole genome shotgun (WGS) entry which is preliminary data.</text>
</comment>
<dbReference type="GO" id="GO:0022625">
    <property type="term" value="C:cytosolic large ribosomal subunit"/>
    <property type="evidence" value="ECO:0007669"/>
    <property type="project" value="TreeGrafter"/>
</dbReference>
<dbReference type="InterPro" id="IPR024794">
    <property type="entry name" value="Rbsml_eL15_core_dom_sf"/>
</dbReference>